<dbReference type="EMBL" id="CP136892">
    <property type="protein sequence ID" value="WOL00384.1"/>
    <property type="molecule type" value="Genomic_DNA"/>
</dbReference>
<dbReference type="Proteomes" id="UP001327560">
    <property type="component" value="Chromosome 3"/>
</dbReference>
<dbReference type="Gene3D" id="1.25.40.10">
    <property type="entry name" value="Tetratricopeptide repeat domain"/>
    <property type="match status" value="1"/>
</dbReference>
<accession>A0AAQ3K1P0</accession>
<sequence length="392" mass="44266">MMLRAVGRRLPVLSWRQTQASFSLLSQNPIHGMMDSKEQDHHGPLKGITYGNLERSAFKSQQCGCSALYSRTAVAFLSSMTSKDNGEPTEIVEELYKKMLKSVEARTMPPNALLWSLISNCSNRADIKLLFHILQQLRIFRLSNLRIHSNFNCHLCLRISEACARANAPDYGLKALWKHNMYGLTPSIGSAHYLLSYAKEHNDSKLMVKIMQILERNWLPLQPGTADIVFGICYNTDKWDLISKYSAKFLKAGVKLHRTAFDIWMEFAAKIGDAQSIWKIEKLRAKSVKQTTVSCGFSCAKGYLLEHNPETAAATIHLLYENLPDKMKPQVADELQKMVSQWPLDVIKRQKKGNKEALAESLKRDIPAMVDALVKLGLDVSVDLNQLGKQEA</sequence>
<keyword evidence="2" id="KW-1185">Reference proteome</keyword>
<dbReference type="InterPro" id="IPR011990">
    <property type="entry name" value="TPR-like_helical_dom_sf"/>
</dbReference>
<dbReference type="PANTHER" id="PTHR47604:SF1">
    <property type="entry name" value="ADENYLYL CYCLASE"/>
    <property type="match status" value="1"/>
</dbReference>
<proteinExistence type="predicted"/>
<protein>
    <submittedName>
        <fullName evidence="1">Uncharacterized protein</fullName>
    </submittedName>
</protein>
<reference evidence="1 2" key="1">
    <citation type="submission" date="2023-10" db="EMBL/GenBank/DDBJ databases">
        <title>Chromosome-scale genome assembly provides insights into flower coloration mechanisms of Canna indica.</title>
        <authorList>
            <person name="Li C."/>
        </authorList>
    </citation>
    <scope>NUCLEOTIDE SEQUENCE [LARGE SCALE GENOMIC DNA]</scope>
    <source>
        <tissue evidence="1">Flower</tissue>
    </source>
</reference>
<evidence type="ECO:0000313" key="1">
    <source>
        <dbReference type="EMBL" id="WOL00384.1"/>
    </source>
</evidence>
<evidence type="ECO:0000313" key="2">
    <source>
        <dbReference type="Proteomes" id="UP001327560"/>
    </source>
</evidence>
<dbReference type="PANTHER" id="PTHR47604">
    <property type="entry name" value="ADENYLYL CYCLASE"/>
    <property type="match status" value="1"/>
</dbReference>
<dbReference type="AlphaFoldDB" id="A0AAQ3K1P0"/>
<name>A0AAQ3K1P0_9LILI</name>
<organism evidence="1 2">
    <name type="scientific">Canna indica</name>
    <name type="common">Indian-shot</name>
    <dbReference type="NCBI Taxonomy" id="4628"/>
    <lineage>
        <taxon>Eukaryota</taxon>
        <taxon>Viridiplantae</taxon>
        <taxon>Streptophyta</taxon>
        <taxon>Embryophyta</taxon>
        <taxon>Tracheophyta</taxon>
        <taxon>Spermatophyta</taxon>
        <taxon>Magnoliopsida</taxon>
        <taxon>Liliopsida</taxon>
        <taxon>Zingiberales</taxon>
        <taxon>Cannaceae</taxon>
        <taxon>Canna</taxon>
    </lineage>
</organism>
<gene>
    <name evidence="1" type="ORF">Cni_G09097</name>
</gene>